<gene>
    <name evidence="1" type="ORF">GM668_17390</name>
</gene>
<dbReference type="Proteomes" id="UP000484015">
    <property type="component" value="Unassembled WGS sequence"/>
</dbReference>
<sequence>MNALMDWLKHLSRICGFETADSFPPGHAYARTRWVGAYFDIASDVKPDEVERRICDAIANTPLVFAHITNPTPRMQRALLGVIETRLRHNHRNDAAPLAALLIKAYQSPHTMECMPGLRHAIDSTRDEEAPYRVNALLAFLADDTQAPFDVIEMRP</sequence>
<name>A0A6L6Q2J6_9BURK</name>
<accession>A0A6L6Q2J6</accession>
<comment type="caution">
    <text evidence="1">The sequence shown here is derived from an EMBL/GenBank/DDBJ whole genome shotgun (WGS) entry which is preliminary data.</text>
</comment>
<protein>
    <submittedName>
        <fullName evidence="1">Uncharacterized protein</fullName>
    </submittedName>
</protein>
<dbReference type="OrthoDB" id="8702805at2"/>
<dbReference type="EMBL" id="WNLA01000012">
    <property type="protein sequence ID" value="MTW03860.1"/>
    <property type="molecule type" value="Genomic_DNA"/>
</dbReference>
<evidence type="ECO:0000313" key="1">
    <source>
        <dbReference type="EMBL" id="MTW03860.1"/>
    </source>
</evidence>
<organism evidence="1 2">
    <name type="scientific">Pseudoduganella ginsengisoli</name>
    <dbReference type="NCBI Taxonomy" id="1462440"/>
    <lineage>
        <taxon>Bacteria</taxon>
        <taxon>Pseudomonadati</taxon>
        <taxon>Pseudomonadota</taxon>
        <taxon>Betaproteobacteria</taxon>
        <taxon>Burkholderiales</taxon>
        <taxon>Oxalobacteraceae</taxon>
        <taxon>Telluria group</taxon>
        <taxon>Pseudoduganella</taxon>
    </lineage>
</organism>
<keyword evidence="2" id="KW-1185">Reference proteome</keyword>
<evidence type="ECO:0000313" key="2">
    <source>
        <dbReference type="Proteomes" id="UP000484015"/>
    </source>
</evidence>
<proteinExistence type="predicted"/>
<dbReference type="AlphaFoldDB" id="A0A6L6Q2J6"/>
<reference evidence="1 2" key="1">
    <citation type="submission" date="2019-11" db="EMBL/GenBank/DDBJ databases">
        <title>Type strains purchased from KCTC, JCM and DSMZ.</title>
        <authorList>
            <person name="Lu H."/>
        </authorList>
    </citation>
    <scope>NUCLEOTIDE SEQUENCE [LARGE SCALE GENOMIC DNA]</scope>
    <source>
        <strain evidence="1 2">KCTC 42409</strain>
    </source>
</reference>